<comment type="caution">
    <text evidence="9">The sequence shown here is derived from an EMBL/GenBank/DDBJ whole genome shotgun (WGS) entry which is preliminary data.</text>
</comment>
<dbReference type="PROSITE" id="PS51471">
    <property type="entry name" value="FE2OG_OXY"/>
    <property type="match status" value="1"/>
</dbReference>
<protein>
    <submittedName>
        <fullName evidence="9">Alpha-ketoglutarate-dependent dioxygenase AlkB</fullName>
    </submittedName>
</protein>
<dbReference type="PANTHER" id="PTHR31212:SF4">
    <property type="entry name" value="ALPHA-KETOGLUTARATE-DEPENDENT DIOXYGENASE ALKB HOMOLOG 3"/>
    <property type="match status" value="1"/>
</dbReference>
<dbReference type="GO" id="GO:0046872">
    <property type="term" value="F:metal ion binding"/>
    <property type="evidence" value="ECO:0007669"/>
    <property type="project" value="UniProtKB-KW"/>
</dbReference>
<dbReference type="InterPro" id="IPR005123">
    <property type="entry name" value="Oxoglu/Fe-dep_dioxygenase_dom"/>
</dbReference>
<reference evidence="9 10" key="1">
    <citation type="journal article" date="2018" name="Nat. Biotechnol.">
        <title>A standardized bacterial taxonomy based on genome phylogeny substantially revises the tree of life.</title>
        <authorList>
            <person name="Parks D.H."/>
            <person name="Chuvochina M."/>
            <person name="Waite D.W."/>
            <person name="Rinke C."/>
            <person name="Skarshewski A."/>
            <person name="Chaumeil P.A."/>
            <person name="Hugenholtz P."/>
        </authorList>
    </citation>
    <scope>NUCLEOTIDE SEQUENCE [LARGE SCALE GENOMIC DNA]</scope>
    <source>
        <strain evidence="9">UBA10227</strain>
    </source>
</reference>
<dbReference type="InterPro" id="IPR032854">
    <property type="entry name" value="ALKBH3"/>
</dbReference>
<comment type="cofactor">
    <cofactor evidence="1">
        <name>Fe(2+)</name>
        <dbReference type="ChEBI" id="CHEBI:29033"/>
    </cofactor>
</comment>
<evidence type="ECO:0000256" key="6">
    <source>
        <dbReference type="ARBA" id="ARBA00023002"/>
    </source>
</evidence>
<organism evidence="9 10">
    <name type="scientific">Xanthomarina gelatinilytica</name>
    <dbReference type="NCBI Taxonomy" id="1137281"/>
    <lineage>
        <taxon>Bacteria</taxon>
        <taxon>Pseudomonadati</taxon>
        <taxon>Bacteroidota</taxon>
        <taxon>Flavobacteriia</taxon>
        <taxon>Flavobacteriales</taxon>
        <taxon>Flavobacteriaceae</taxon>
        <taxon>Xanthomarina</taxon>
    </lineage>
</organism>
<evidence type="ECO:0000256" key="4">
    <source>
        <dbReference type="ARBA" id="ARBA00022842"/>
    </source>
</evidence>
<dbReference type="GO" id="GO:0140097">
    <property type="term" value="F:catalytic activity, acting on DNA"/>
    <property type="evidence" value="ECO:0007669"/>
    <property type="project" value="UniProtKB-ARBA"/>
</dbReference>
<keyword evidence="6" id="KW-0560">Oxidoreductase</keyword>
<dbReference type="GO" id="GO:0016705">
    <property type="term" value="F:oxidoreductase activity, acting on paired donors, with incorporation or reduction of molecular oxygen"/>
    <property type="evidence" value="ECO:0007669"/>
    <property type="project" value="UniProtKB-ARBA"/>
</dbReference>
<evidence type="ECO:0000313" key="9">
    <source>
        <dbReference type="EMBL" id="HCY81709.1"/>
    </source>
</evidence>
<dbReference type="Proteomes" id="UP000263268">
    <property type="component" value="Unassembled WGS sequence"/>
</dbReference>
<dbReference type="GO" id="GO:0051213">
    <property type="term" value="F:dioxygenase activity"/>
    <property type="evidence" value="ECO:0007669"/>
    <property type="project" value="UniProtKB-KW"/>
</dbReference>
<evidence type="ECO:0000256" key="5">
    <source>
        <dbReference type="ARBA" id="ARBA00022964"/>
    </source>
</evidence>
<keyword evidence="3" id="KW-0227">DNA damage</keyword>
<dbReference type="Pfam" id="PF13532">
    <property type="entry name" value="2OG-FeII_Oxy_2"/>
    <property type="match status" value="1"/>
</dbReference>
<keyword evidence="4" id="KW-0460">Magnesium</keyword>
<evidence type="ECO:0000256" key="1">
    <source>
        <dbReference type="ARBA" id="ARBA00001954"/>
    </source>
</evidence>
<evidence type="ECO:0000256" key="3">
    <source>
        <dbReference type="ARBA" id="ARBA00022763"/>
    </source>
</evidence>
<sequence>MMDLFSQEKNMLNLPQAKLVYVPEFYHNPEADSIFKDLLQHIPWQQDHISLFGKTYKQPRLTALYAENDKTYTYSGITMKPHPFNKLLLQIKNEVEIISKHKFNSVLINLYRDGNDSNGWHADNEKELGNNPVIASLSFGAKRMFKFKHRTLNTENHKLELEHGSLLIMKGEMQHYWLHQVPKTKKPIGKRINLTFRYIA</sequence>
<keyword evidence="8" id="KW-0234">DNA repair</keyword>
<keyword evidence="5 9" id="KW-0223">Dioxygenase</keyword>
<gene>
    <name evidence="9" type="ORF">DHV22_08950</name>
</gene>
<dbReference type="PANTHER" id="PTHR31212">
    <property type="entry name" value="ALPHA-KETOGLUTARATE-DEPENDENT DIOXYGENASE ALKB HOMOLOG 3"/>
    <property type="match status" value="1"/>
</dbReference>
<dbReference type="InterPro" id="IPR037151">
    <property type="entry name" value="AlkB-like_sf"/>
</dbReference>
<dbReference type="InterPro" id="IPR027450">
    <property type="entry name" value="AlkB-like"/>
</dbReference>
<keyword evidence="2" id="KW-0479">Metal-binding</keyword>
<dbReference type="AlphaFoldDB" id="A0A3D6BTZ8"/>
<dbReference type="EMBL" id="DPRK01000139">
    <property type="protein sequence ID" value="HCY81709.1"/>
    <property type="molecule type" value="Genomic_DNA"/>
</dbReference>
<evidence type="ECO:0000256" key="8">
    <source>
        <dbReference type="ARBA" id="ARBA00023204"/>
    </source>
</evidence>
<evidence type="ECO:0000256" key="2">
    <source>
        <dbReference type="ARBA" id="ARBA00022723"/>
    </source>
</evidence>
<dbReference type="GO" id="GO:0006307">
    <property type="term" value="P:DNA alkylation repair"/>
    <property type="evidence" value="ECO:0007669"/>
    <property type="project" value="InterPro"/>
</dbReference>
<dbReference type="GO" id="GO:0016787">
    <property type="term" value="F:hydrolase activity"/>
    <property type="evidence" value="ECO:0007669"/>
    <property type="project" value="UniProtKB-ARBA"/>
</dbReference>
<name>A0A3D6BTZ8_9FLAO</name>
<accession>A0A3D6BTZ8</accession>
<evidence type="ECO:0000256" key="7">
    <source>
        <dbReference type="ARBA" id="ARBA00023004"/>
    </source>
</evidence>
<dbReference type="Gene3D" id="2.60.120.590">
    <property type="entry name" value="Alpha-ketoglutarate-dependent dioxygenase AlkB-like"/>
    <property type="match status" value="1"/>
</dbReference>
<dbReference type="FunFam" id="2.60.120.590:FF:000004">
    <property type="entry name" value="DNA oxidative demethylase ALKBH2"/>
    <property type="match status" value="1"/>
</dbReference>
<keyword evidence="7" id="KW-0408">Iron</keyword>
<dbReference type="GO" id="GO:0032451">
    <property type="term" value="F:demethylase activity"/>
    <property type="evidence" value="ECO:0007669"/>
    <property type="project" value="UniProtKB-ARBA"/>
</dbReference>
<dbReference type="SUPFAM" id="SSF51197">
    <property type="entry name" value="Clavaminate synthase-like"/>
    <property type="match status" value="1"/>
</dbReference>
<evidence type="ECO:0000313" key="10">
    <source>
        <dbReference type="Proteomes" id="UP000263268"/>
    </source>
</evidence>
<proteinExistence type="predicted"/>